<comment type="pathway">
    <text evidence="3">Protein modification; protein ubiquitination.</text>
</comment>
<evidence type="ECO:0000256" key="2">
    <source>
        <dbReference type="ARBA" id="ARBA00004496"/>
    </source>
</evidence>
<dbReference type="InterPro" id="IPR001810">
    <property type="entry name" value="F-box_dom"/>
</dbReference>
<evidence type="ECO:0000256" key="9">
    <source>
        <dbReference type="ARBA" id="ARBA00022843"/>
    </source>
</evidence>
<evidence type="ECO:0000256" key="4">
    <source>
        <dbReference type="ARBA" id="ARBA00022490"/>
    </source>
</evidence>
<dbReference type="GO" id="GO:0140767">
    <property type="term" value="F:enzyme-substrate adaptor activity"/>
    <property type="evidence" value="ECO:0007669"/>
    <property type="project" value="UniProtKB-ARBA"/>
</dbReference>
<keyword evidence="4" id="KW-0963">Cytoplasm</keyword>
<feature type="region of interest" description="Disordered" evidence="16">
    <location>
        <begin position="69"/>
        <end position="90"/>
    </location>
</feature>
<dbReference type="OMA" id="CDFTADH"/>
<dbReference type="GO" id="GO:0006511">
    <property type="term" value="P:ubiquitin-dependent protein catabolic process"/>
    <property type="evidence" value="ECO:0007669"/>
    <property type="project" value="UniProtKB-ARBA"/>
</dbReference>
<proteinExistence type="predicted"/>
<dbReference type="Pfam" id="PF12937">
    <property type="entry name" value="F-box-like"/>
    <property type="match status" value="1"/>
</dbReference>
<evidence type="ECO:0000256" key="5">
    <source>
        <dbReference type="ARBA" id="ARBA00022553"/>
    </source>
</evidence>
<gene>
    <name evidence="18" type="ORF">chiPu_0015533</name>
</gene>
<dbReference type="EMBL" id="BEZZ01000929">
    <property type="protein sequence ID" value="GCC37033.1"/>
    <property type="molecule type" value="Genomic_DNA"/>
</dbReference>
<dbReference type="SUPFAM" id="SSF81383">
    <property type="entry name" value="F-box domain"/>
    <property type="match status" value="1"/>
</dbReference>
<dbReference type="Gene3D" id="3.80.10.10">
    <property type="entry name" value="Ribonuclease Inhibitor"/>
    <property type="match status" value="1"/>
</dbReference>
<keyword evidence="19" id="KW-1185">Reference proteome</keyword>
<evidence type="ECO:0000256" key="3">
    <source>
        <dbReference type="ARBA" id="ARBA00004906"/>
    </source>
</evidence>
<dbReference type="GO" id="GO:0005737">
    <property type="term" value="C:cytoplasm"/>
    <property type="evidence" value="ECO:0007669"/>
    <property type="project" value="UniProtKB-SubCell"/>
</dbReference>
<evidence type="ECO:0000256" key="10">
    <source>
        <dbReference type="ARBA" id="ARBA00022990"/>
    </source>
</evidence>
<dbReference type="SMART" id="SM00256">
    <property type="entry name" value="FBOX"/>
    <property type="match status" value="1"/>
</dbReference>
<evidence type="ECO:0000256" key="7">
    <source>
        <dbReference type="ARBA" id="ARBA00022737"/>
    </source>
</evidence>
<keyword evidence="10" id="KW-0007">Acetylation</keyword>
<dbReference type="PANTHER" id="PTHR20933:SF4">
    <property type="entry name" value="F-BOX INVOLVED IN POLYQ PATHOGENESIS, ISOFORM A"/>
    <property type="match status" value="1"/>
</dbReference>
<dbReference type="PANTHER" id="PTHR20933">
    <property type="entry name" value="F-BOX ONLY PROTEIN 33"/>
    <property type="match status" value="1"/>
</dbReference>
<keyword evidence="11" id="KW-0539">Nucleus</keyword>
<keyword evidence="9" id="KW-0832">Ubl conjugation</keyword>
<evidence type="ECO:0000256" key="1">
    <source>
        <dbReference type="ARBA" id="ARBA00004123"/>
    </source>
</evidence>
<comment type="caution">
    <text evidence="18">The sequence shown here is derived from an EMBL/GenBank/DDBJ whole genome shotgun (WGS) entry which is preliminary data.</text>
</comment>
<dbReference type="InterPro" id="IPR036047">
    <property type="entry name" value="F-box-like_dom_sf"/>
</dbReference>
<evidence type="ECO:0000313" key="18">
    <source>
        <dbReference type="EMBL" id="GCC37033.1"/>
    </source>
</evidence>
<keyword evidence="5" id="KW-0597">Phosphoprotein</keyword>
<dbReference type="FunFam" id="3.80.10.10:FF:000105">
    <property type="entry name" value="S-phase kinase-associated protein 2"/>
    <property type="match status" value="1"/>
</dbReference>
<dbReference type="SUPFAM" id="SSF52047">
    <property type="entry name" value="RNI-like"/>
    <property type="match status" value="1"/>
</dbReference>
<dbReference type="InterPro" id="IPR032675">
    <property type="entry name" value="LRR_dom_sf"/>
</dbReference>
<dbReference type="CDD" id="cd22114">
    <property type="entry name" value="F-box_FBXL1"/>
    <property type="match status" value="1"/>
</dbReference>
<organism evidence="18 19">
    <name type="scientific">Chiloscyllium punctatum</name>
    <name type="common">Brownbanded bambooshark</name>
    <name type="synonym">Hemiscyllium punctatum</name>
    <dbReference type="NCBI Taxonomy" id="137246"/>
    <lineage>
        <taxon>Eukaryota</taxon>
        <taxon>Metazoa</taxon>
        <taxon>Chordata</taxon>
        <taxon>Craniata</taxon>
        <taxon>Vertebrata</taxon>
        <taxon>Chondrichthyes</taxon>
        <taxon>Elasmobranchii</taxon>
        <taxon>Galeomorphii</taxon>
        <taxon>Galeoidea</taxon>
        <taxon>Orectolobiformes</taxon>
        <taxon>Hemiscylliidae</taxon>
        <taxon>Chiloscyllium</taxon>
    </lineage>
</organism>
<comment type="subcellular location">
    <subcellularLocation>
        <location evidence="2">Cytoplasm</location>
    </subcellularLocation>
    <subcellularLocation>
        <location evidence="1">Nucleus</location>
    </subcellularLocation>
</comment>
<dbReference type="GO" id="GO:0000082">
    <property type="term" value="P:G1/S transition of mitotic cell cycle"/>
    <property type="evidence" value="ECO:0007669"/>
    <property type="project" value="UniProtKB-ARBA"/>
</dbReference>
<feature type="domain" description="F-box" evidence="17">
    <location>
        <begin position="114"/>
        <end position="160"/>
    </location>
</feature>
<dbReference type="SMART" id="SM00367">
    <property type="entry name" value="LRR_CC"/>
    <property type="match status" value="3"/>
</dbReference>
<dbReference type="STRING" id="137246.A0A401T2Z6"/>
<comment type="function">
    <text evidence="12">Substrate recognition component of a SCF (SKP1-CUL1-F-box protein) E3 ubiquitin-protein ligase complex which mediates the ubiquitination and subsequent proteasomal degradation of target proteins involved in cell cycle progression, signal transduction and transcription. Specifically recognizes phosphorylated CDKN1B/p27kip and is involved in regulation of G1/S transition. Degradation of CDKN1B/p27kip also requires CKS1. Recognizes target proteins ORC1, CDT1, RBL2, KMT2A/MLL1, CDK9, RAG2, NBN, FOXO1, UBP43, YTHDF2, and probably MYC, TOB1 and TAL1. Degradation of TAL1 also requires STUB1. Recognizes CDKN1A in association with CCNE1 or CCNE2 and CDK2. Promotes ubiquitination and destruction of CDH1 in a CK1-dependent manner, thereby regulating cell migration. Following phosphorylation in response to DNA damage, mediates 'Lys-63'-linked ubiquitination of NBN, promoting ATM recruitment to DNA damage sites and DNA repair via homologous recombination.</text>
</comment>
<dbReference type="GO" id="GO:0070534">
    <property type="term" value="P:protein K63-linked ubiquitination"/>
    <property type="evidence" value="ECO:0007669"/>
    <property type="project" value="UniProtKB-ARBA"/>
</dbReference>
<evidence type="ECO:0000256" key="8">
    <source>
        <dbReference type="ARBA" id="ARBA00022786"/>
    </source>
</evidence>
<dbReference type="GO" id="GO:0019005">
    <property type="term" value="C:SCF ubiquitin ligase complex"/>
    <property type="evidence" value="ECO:0007669"/>
    <property type="project" value="UniProtKB-ARBA"/>
</dbReference>
<dbReference type="PROSITE" id="PS50181">
    <property type="entry name" value="FBOX"/>
    <property type="match status" value="1"/>
</dbReference>
<evidence type="ECO:0000256" key="16">
    <source>
        <dbReference type="SAM" id="MobiDB-lite"/>
    </source>
</evidence>
<evidence type="ECO:0000259" key="17">
    <source>
        <dbReference type="PROSITE" id="PS50181"/>
    </source>
</evidence>
<keyword evidence="8" id="KW-0833">Ubl conjugation pathway</keyword>
<dbReference type="GO" id="GO:0005634">
    <property type="term" value="C:nucleus"/>
    <property type="evidence" value="ECO:0007669"/>
    <property type="project" value="UniProtKB-SubCell"/>
</dbReference>
<evidence type="ECO:0000256" key="11">
    <source>
        <dbReference type="ARBA" id="ARBA00023242"/>
    </source>
</evidence>
<name>A0A401T2Z6_CHIPU</name>
<reference evidence="18 19" key="1">
    <citation type="journal article" date="2018" name="Nat. Ecol. Evol.">
        <title>Shark genomes provide insights into elasmobranch evolution and the origin of vertebrates.</title>
        <authorList>
            <person name="Hara Y"/>
            <person name="Yamaguchi K"/>
            <person name="Onimaru K"/>
            <person name="Kadota M"/>
            <person name="Koyanagi M"/>
            <person name="Keeley SD"/>
            <person name="Tatsumi K"/>
            <person name="Tanaka K"/>
            <person name="Motone F"/>
            <person name="Kageyama Y"/>
            <person name="Nozu R"/>
            <person name="Adachi N"/>
            <person name="Nishimura O"/>
            <person name="Nakagawa R"/>
            <person name="Tanegashima C"/>
            <person name="Kiyatake I"/>
            <person name="Matsumoto R"/>
            <person name="Murakumo K"/>
            <person name="Nishida K"/>
            <person name="Terakita A"/>
            <person name="Kuratani S"/>
            <person name="Sato K"/>
            <person name="Hyodo S Kuraku.S."/>
        </authorList>
    </citation>
    <scope>NUCLEOTIDE SEQUENCE [LARGE SCALE GENOMIC DNA]</scope>
</reference>
<keyword evidence="6" id="KW-0433">Leucine-rich repeat</keyword>
<dbReference type="Proteomes" id="UP000287033">
    <property type="component" value="Unassembled WGS sequence"/>
</dbReference>
<evidence type="ECO:0000256" key="13">
    <source>
        <dbReference type="ARBA" id="ARBA00071634"/>
    </source>
</evidence>
<protein>
    <recommendedName>
        <fullName evidence="13">S-phase kinase-associated protein 2</fullName>
    </recommendedName>
    <alternativeName>
        <fullName evidence="15">Cyclin-A/CDK2-associated protein p45</fullName>
    </alternativeName>
    <alternativeName>
        <fullName evidence="14">F-box protein Skp2</fullName>
    </alternativeName>
</protein>
<keyword evidence="7" id="KW-0677">Repeat</keyword>
<dbReference type="InterPro" id="IPR006553">
    <property type="entry name" value="Leu-rich_rpt_Cys-con_subtyp"/>
</dbReference>
<evidence type="ECO:0000256" key="14">
    <source>
        <dbReference type="ARBA" id="ARBA00077776"/>
    </source>
</evidence>
<dbReference type="GO" id="GO:1905168">
    <property type="term" value="P:positive regulation of double-strand break repair via homologous recombination"/>
    <property type="evidence" value="ECO:0007669"/>
    <property type="project" value="UniProtKB-ARBA"/>
</dbReference>
<evidence type="ECO:0000256" key="12">
    <source>
        <dbReference type="ARBA" id="ARBA00056227"/>
    </source>
</evidence>
<evidence type="ECO:0000256" key="6">
    <source>
        <dbReference type="ARBA" id="ARBA00022614"/>
    </source>
</evidence>
<sequence length="439" mass="48939">MERRSWKREVETGQVRLDGGVKIVKDTRVLQEVTPSSCSPSTFTWSWDSVETHSLMTVMGVRLIEEKTNKAAESSDQVAPPKRPRNCQGKENHMHNFLVSKRFRKSAHSSPGVSCSWEALPDELLLVIFRFLSLPHLLKASSVSKQWHRLAFDKSLWYSVDLGKGNLPPGTVGQVLGAGVVVFRSPCSFLGDPIFKDERPLCLQYLDLSHSVLSSSSIFQILRRCHQLRGLSLEALALSDDIIMAIAGNRDLLCLNLSGCSCFRAQALSQMLRSCSRLNELNISWCRFSSQNIQAVVSQIPDSVTQLNISGYRRSLHNSDVEALCRRCPQMTDLDLSDSTMLTPGCFSGLHGLYHLQHLGLSRCHEIPPASLVALGEIATLKTLNIYGLVRDSMVNVKDLIPQIKINTFPLTSIGRPTPSYGKLQTIWGTNCKLRLHNL</sequence>
<dbReference type="GO" id="GO:0031398">
    <property type="term" value="P:positive regulation of protein ubiquitination"/>
    <property type="evidence" value="ECO:0007669"/>
    <property type="project" value="TreeGrafter"/>
</dbReference>
<dbReference type="AlphaFoldDB" id="A0A401T2Z6"/>
<dbReference type="OrthoDB" id="2095648at2759"/>
<evidence type="ECO:0000313" key="19">
    <source>
        <dbReference type="Proteomes" id="UP000287033"/>
    </source>
</evidence>
<accession>A0A401T2Z6</accession>
<evidence type="ECO:0000256" key="15">
    <source>
        <dbReference type="ARBA" id="ARBA00081589"/>
    </source>
</evidence>